<dbReference type="EMBL" id="OL455887">
    <property type="protein sequence ID" value="UJQ86154.1"/>
    <property type="molecule type" value="Genomic_DNA"/>
</dbReference>
<keyword evidence="1" id="KW-0378">Hydrolase</keyword>
<protein>
    <submittedName>
        <fullName evidence="2">Lysin B</fullName>
    </submittedName>
</protein>
<dbReference type="InterPro" id="IPR029058">
    <property type="entry name" value="AB_hydrolase_fold"/>
</dbReference>
<dbReference type="SMART" id="SM01110">
    <property type="entry name" value="Cutinase"/>
    <property type="match status" value="1"/>
</dbReference>
<evidence type="ECO:0000313" key="3">
    <source>
        <dbReference type="Proteomes" id="UP001200529"/>
    </source>
</evidence>
<gene>
    <name evidence="2" type="primary">85</name>
    <name evidence="2" type="ORF">ZANY_85</name>
</gene>
<dbReference type="Proteomes" id="UP001200529">
    <property type="component" value="Segment"/>
</dbReference>
<keyword evidence="3" id="KW-1185">Reference proteome</keyword>
<reference evidence="2 3" key="1">
    <citation type="submission" date="2021-11" db="EMBL/GenBank/DDBJ databases">
        <authorList>
            <person name="Harms R.C."/>
            <person name="Hussain Z."/>
            <person name="Phipps C."/>
            <person name="Ball S.L."/>
            <person name="Garlena R.A."/>
            <person name="Russell D.A."/>
            <person name="Jacobs-Sera D."/>
            <person name="Hatfull G.F."/>
        </authorList>
    </citation>
    <scope>NUCLEOTIDE SEQUENCE [LARGE SCALE GENOMIC DNA]</scope>
</reference>
<proteinExistence type="predicted"/>
<accession>A0AA49BNB8</accession>
<evidence type="ECO:0000256" key="1">
    <source>
        <dbReference type="ARBA" id="ARBA00022801"/>
    </source>
</evidence>
<dbReference type="SUPFAM" id="SSF53474">
    <property type="entry name" value="alpha/beta-Hydrolases"/>
    <property type="match status" value="1"/>
</dbReference>
<dbReference type="InterPro" id="IPR000675">
    <property type="entry name" value="Cutinase/axe"/>
</dbReference>
<dbReference type="GO" id="GO:0016787">
    <property type="term" value="F:hydrolase activity"/>
    <property type="evidence" value="ECO:0007669"/>
    <property type="project" value="UniProtKB-KW"/>
</dbReference>
<name>A0AA49BNB8_9CAUD</name>
<sequence length="296" mass="32048">MDKVNRVVILVARGIGEKLDQNIAMQVAHKARDDIYTVLTPVKVTFKELRWPAEYGPFPKPHSKVSFNDSLETLHSMLNLEVFDDGHTMYFLVGYSGGAAGIGDWLAEATAEQKALVLGAVLIADPSTPRGIIPNDPILGEARFGIRGDRPVDHVGVKWICNPDDVICSCPENSPLRLIASATPNAALADMASWGTVLNQMAIRQANLIMRAQIANLMNKKSAQEQVDAIRKQFDVAFRDAYGYIAGDDHVAYPVRGGAEVSPNLVGDGSAIHRPQGAQHLPTMTSAISAETEIVP</sequence>
<organism evidence="2 3">
    <name type="scientific">Gordonia phage Zany</name>
    <dbReference type="NCBI Taxonomy" id="2910759"/>
    <lineage>
        <taxon>Viruses</taxon>
        <taxon>Duplodnaviria</taxon>
        <taxon>Heunggongvirae</taxon>
        <taxon>Uroviricota</taxon>
        <taxon>Caudoviricetes</taxon>
        <taxon>Dovevirinae</taxon>
        <taxon>Lambovirus</taxon>
        <taxon>Lambovirus zany</taxon>
    </lineage>
</organism>
<dbReference type="Gene3D" id="3.40.50.1820">
    <property type="entry name" value="alpha/beta hydrolase"/>
    <property type="match status" value="1"/>
</dbReference>
<evidence type="ECO:0000313" key="2">
    <source>
        <dbReference type="EMBL" id="UJQ86154.1"/>
    </source>
</evidence>